<dbReference type="PANTHER" id="PTHR21310">
    <property type="entry name" value="AMINOGLYCOSIDE PHOSPHOTRANSFERASE-RELATED-RELATED"/>
    <property type="match status" value="1"/>
</dbReference>
<evidence type="ECO:0000313" key="2">
    <source>
        <dbReference type="EMBL" id="KKK20077.1"/>
    </source>
</evidence>
<accession>A0A0F8X8Y1</accession>
<dbReference type="InterPro" id="IPR051678">
    <property type="entry name" value="AGP_Transferase"/>
</dbReference>
<gene>
    <name evidence="2" type="ORF">ARAM_005430</name>
</gene>
<proteinExistence type="predicted"/>
<sequence>MQSRMNFDDVAWEQSEVIEDAWIAGLFETDTLKEIGNLIVKHRKGVPVELCDATAGGFNVCFRMKFEDSGSAIIRFPKPGIGMFPEEKVRNEVAVMKYLRDHTSIPVPVIIHWGTKEESPPGLGPFIIMEYIDYAMDLSTALNTPGLDIKDRPVLDPHIDNDKLEMLYGQLADILLQLSRLSFHRIGSLSQIDDSTWEIARRPLSINMNELHLHISKPLAELHTEHLTQQRNDAVDSADDCRRKFVARRLFRKIARDGRLTSSFPKDSGPFKIWCDDLRPSNVLVDADLKIVGVVDWEFTYAAPAEFSYAPPWWLLLEQPDYWPDGIEAWGKRFEHRLQTFLKVLLEREAAALEQGNLKEDQRLSGPMQQSWENGDFGVIYAARKNFAFDAIFWQKLDDRFFGPSGVSEQDRWKERIDLLDQEEKNYMEEFVSRKLEEMKERILAWEPEEGSEC</sequence>
<keyword evidence="3" id="KW-1185">Reference proteome</keyword>
<dbReference type="InterPro" id="IPR011009">
    <property type="entry name" value="Kinase-like_dom_sf"/>
</dbReference>
<dbReference type="InterPro" id="IPR002575">
    <property type="entry name" value="Aminoglycoside_PTrfase"/>
</dbReference>
<evidence type="ECO:0000313" key="3">
    <source>
        <dbReference type="Proteomes" id="UP000034291"/>
    </source>
</evidence>
<dbReference type="EMBL" id="JZBS01002119">
    <property type="protein sequence ID" value="KKK20077.1"/>
    <property type="molecule type" value="Genomic_DNA"/>
</dbReference>
<dbReference type="Gene3D" id="3.90.1200.10">
    <property type="match status" value="1"/>
</dbReference>
<feature type="domain" description="Aminoglycoside phosphotransferase" evidence="1">
    <location>
        <begin position="68"/>
        <end position="306"/>
    </location>
</feature>
<organism evidence="2 3">
    <name type="scientific">Aspergillus rambellii</name>
    <dbReference type="NCBI Taxonomy" id="308745"/>
    <lineage>
        <taxon>Eukaryota</taxon>
        <taxon>Fungi</taxon>
        <taxon>Dikarya</taxon>
        <taxon>Ascomycota</taxon>
        <taxon>Pezizomycotina</taxon>
        <taxon>Eurotiomycetes</taxon>
        <taxon>Eurotiomycetidae</taxon>
        <taxon>Eurotiales</taxon>
        <taxon>Aspergillaceae</taxon>
        <taxon>Aspergillus</taxon>
        <taxon>Aspergillus subgen. Nidulantes</taxon>
    </lineage>
</organism>
<dbReference type="Proteomes" id="UP000034291">
    <property type="component" value="Unassembled WGS sequence"/>
</dbReference>
<evidence type="ECO:0000259" key="1">
    <source>
        <dbReference type="Pfam" id="PF01636"/>
    </source>
</evidence>
<dbReference type="OrthoDB" id="5412996at2759"/>
<dbReference type="Gene3D" id="3.30.200.20">
    <property type="entry name" value="Phosphorylase Kinase, domain 1"/>
    <property type="match status" value="1"/>
</dbReference>
<dbReference type="Pfam" id="PF01636">
    <property type="entry name" value="APH"/>
    <property type="match status" value="1"/>
</dbReference>
<dbReference type="PANTHER" id="PTHR21310:SF37">
    <property type="entry name" value="AMINOGLYCOSIDE PHOSPHOTRANSFERASE DOMAIN-CONTAINING PROTEIN"/>
    <property type="match status" value="1"/>
</dbReference>
<dbReference type="SUPFAM" id="SSF56112">
    <property type="entry name" value="Protein kinase-like (PK-like)"/>
    <property type="match status" value="1"/>
</dbReference>
<name>A0A0F8X8Y1_9EURO</name>
<reference evidence="2 3" key="1">
    <citation type="submission" date="2015-02" db="EMBL/GenBank/DDBJ databases">
        <title>Draft Genome Sequences of Two Closely-Related Aflatoxigenic Aspergillus Species Obtained from the Cote d'Ivoire.</title>
        <authorList>
            <person name="Moore G.G."/>
            <person name="Beltz S.B."/>
            <person name="Mack B.M."/>
        </authorList>
    </citation>
    <scope>NUCLEOTIDE SEQUENCE [LARGE SCALE GENOMIC DNA]</scope>
    <source>
        <strain evidence="2 3">SRRC1468</strain>
    </source>
</reference>
<dbReference type="STRING" id="308745.A0A0F8X8Y1"/>
<protein>
    <recommendedName>
        <fullName evidence="1">Aminoglycoside phosphotransferase domain-containing protein</fullName>
    </recommendedName>
</protein>
<dbReference type="AlphaFoldDB" id="A0A0F8X8Y1"/>
<comment type="caution">
    <text evidence="2">The sequence shown here is derived from an EMBL/GenBank/DDBJ whole genome shotgun (WGS) entry which is preliminary data.</text>
</comment>